<accession>A0ACC3S3Y7</accession>
<sequence length="916" mass="99185">MTATILKATHTITSQTVHTAAGTTFAFLFKAALALSLTAAYAQVFWRTAIRKSHKISSIDTLYDGLTNVYAFFDMRNTPLGEMLVQSINFTNPEFYLTSTGVDILGNETLVYDGPAPEIRKVAAAAAALGSILPIQAPATNSSWNMTFPGPALTCNVLEASNGDREDIITSVQAQSNMTCSVSKSLVAYGFLSWMPQTQNNNDPCPFTSPRKDPVSGIYSMPFSGDTLSASDVDGAAWVNPLTLFVAAFPTQMISYDYNTCKGPTRDSIIVECQLYNATYNAHFNNTSGIQNVTLTAVTPGDPIVPVRDTGDMTSTNSTVAQTMAYQSVAEAFEELLFGTIGAELSDNDEATYGPTLQNTTVMSTILARTKDLAFLGNQIANLSGAAKTTASSRQPVLYDIPLAAALEELFQNITISLMSKDALETPSTALTSVNALQYMNHYAYSSGTLWLAYGLALLFATIGVLIGILAMLSNRASYTNRFSTVLRTTRDATLSVEPHRCDEGGIDPLPKYFADADITFEIGTKRLGARDSEMTLAETVGPAAGERTPEIRRSMDEELRGELLQEGEELRDMRIAVLGSYFLGENLGTLGKLGCAICLIGSVVIVLHAPPDKDVKTIDEILNYAIQPGFLFYVLFVGVFAAIMIYRVAPRYGRKNPLIYLSICSTVGSVSIMAIKGFGIALKLTLGGNNQFSHPSTYVFAIVTIVCILTQMNYFNKALSQFSTNIVNPLYYVTFTTFTLLASFILFRGFNTTDPINTISLLCGFLIIFTGVYLLNLSREDPEGRSHMLLADADGIPTDAMAAPLTRRSMQARRSFDSHHSRQGSLNMHNFAHGRRSSEASRDGKAKAPGGKYAADREGLMHSYDLEQGGQGNVHAHDEFGLADLAEDSEEEVSSGGSGNKRTSFGEGRAKAFRA</sequence>
<reference evidence="1" key="1">
    <citation type="submission" date="2024-02" db="EMBL/GenBank/DDBJ databases">
        <title>Metagenome Assembled Genome of Zalaria obscura JY119.</title>
        <authorList>
            <person name="Vighnesh L."/>
            <person name="Jagadeeshwari U."/>
            <person name="Venkata Ramana C."/>
            <person name="Sasikala C."/>
        </authorList>
    </citation>
    <scope>NUCLEOTIDE SEQUENCE</scope>
    <source>
        <strain evidence="1">JY119</strain>
    </source>
</reference>
<evidence type="ECO:0000313" key="1">
    <source>
        <dbReference type="EMBL" id="KAK8194428.1"/>
    </source>
</evidence>
<dbReference type="Proteomes" id="UP001320706">
    <property type="component" value="Unassembled WGS sequence"/>
</dbReference>
<proteinExistence type="predicted"/>
<keyword evidence="2" id="KW-1185">Reference proteome</keyword>
<name>A0ACC3S3Y7_9PEZI</name>
<organism evidence="1 2">
    <name type="scientific">Zalaria obscura</name>
    <dbReference type="NCBI Taxonomy" id="2024903"/>
    <lineage>
        <taxon>Eukaryota</taxon>
        <taxon>Fungi</taxon>
        <taxon>Dikarya</taxon>
        <taxon>Ascomycota</taxon>
        <taxon>Pezizomycotina</taxon>
        <taxon>Dothideomycetes</taxon>
        <taxon>Dothideomycetidae</taxon>
        <taxon>Dothideales</taxon>
        <taxon>Zalariaceae</taxon>
        <taxon>Zalaria</taxon>
    </lineage>
</organism>
<gene>
    <name evidence="1" type="ORF">M8818_007619</name>
</gene>
<evidence type="ECO:0000313" key="2">
    <source>
        <dbReference type="Proteomes" id="UP001320706"/>
    </source>
</evidence>
<dbReference type="EMBL" id="JAMKPW020000043">
    <property type="protein sequence ID" value="KAK8194428.1"/>
    <property type="molecule type" value="Genomic_DNA"/>
</dbReference>
<comment type="caution">
    <text evidence="1">The sequence shown here is derived from an EMBL/GenBank/DDBJ whole genome shotgun (WGS) entry which is preliminary data.</text>
</comment>
<protein>
    <submittedName>
        <fullName evidence="1">Uncharacterized protein</fullName>
    </submittedName>
</protein>